<comment type="caution">
    <text evidence="2">The sequence shown here is derived from an EMBL/GenBank/DDBJ whole genome shotgun (WGS) entry which is preliminary data.</text>
</comment>
<dbReference type="InterPro" id="IPR042047">
    <property type="entry name" value="SleB_dom1"/>
</dbReference>
<dbReference type="InterPro" id="IPR011105">
    <property type="entry name" value="Cell_wall_hydrolase_SleB"/>
</dbReference>
<reference evidence="2 3" key="1">
    <citation type="submission" date="2014-07" db="EMBL/GenBank/DDBJ databases">
        <title>Draft Genome Sequences of Environmental Pseudomonas syringae strains.</title>
        <authorList>
            <person name="Baltrus D.A."/>
            <person name="Berge O."/>
            <person name="Morris C."/>
        </authorList>
    </citation>
    <scope>NUCLEOTIDE SEQUENCE [LARGE SCALE GENOMIC DNA]</scope>
    <source>
        <strain evidence="2 3">GAW0119</strain>
    </source>
</reference>
<keyword evidence="3" id="KW-1185">Reference proteome</keyword>
<accession>A0A085VQX6</accession>
<dbReference type="RefSeq" id="WP_032625476.1">
    <property type="nucleotide sequence ID" value="NZ_JPQU01000015.1"/>
</dbReference>
<dbReference type="OrthoDB" id="9785345at2"/>
<sequence length="145" mass="16227">MPVTEKDRDVLARTLWGEARGEGSAGQIAVAWAIRNRVEMDLHNDGKPDWWGEGYAAVCQTAWQFSCWNRNDQNYQYLSGATPIPFRELAQARITADQVIDGKQPDPTGGATHYYAITLPKAPAWAAQARQTLMLGHHVFFKDVP</sequence>
<dbReference type="Pfam" id="PF07486">
    <property type="entry name" value="Hydrolase_2"/>
    <property type="match status" value="1"/>
</dbReference>
<gene>
    <name evidence="2" type="ORF">IV01_01890</name>
</gene>
<dbReference type="Gene3D" id="6.20.240.60">
    <property type="match status" value="1"/>
</dbReference>
<protein>
    <submittedName>
        <fullName evidence="2">Hydrolase</fullName>
    </submittedName>
</protein>
<dbReference type="Gene3D" id="1.10.10.2520">
    <property type="entry name" value="Cell wall hydrolase SleB, domain 1"/>
    <property type="match status" value="1"/>
</dbReference>
<evidence type="ECO:0000313" key="3">
    <source>
        <dbReference type="Proteomes" id="UP000028631"/>
    </source>
</evidence>
<evidence type="ECO:0000313" key="2">
    <source>
        <dbReference type="EMBL" id="KFE57839.1"/>
    </source>
</evidence>
<dbReference type="GO" id="GO:0016787">
    <property type="term" value="F:hydrolase activity"/>
    <property type="evidence" value="ECO:0007669"/>
    <property type="project" value="UniProtKB-KW"/>
</dbReference>
<dbReference type="Proteomes" id="UP000028631">
    <property type="component" value="Unassembled WGS sequence"/>
</dbReference>
<dbReference type="EMBL" id="JPQU01000015">
    <property type="protein sequence ID" value="KFE57839.1"/>
    <property type="molecule type" value="Genomic_DNA"/>
</dbReference>
<feature type="domain" description="Cell wall hydrolase SleB" evidence="1">
    <location>
        <begin position="21"/>
        <end position="141"/>
    </location>
</feature>
<organism evidence="2 3">
    <name type="scientific">Pseudomonas syringae</name>
    <dbReference type="NCBI Taxonomy" id="317"/>
    <lineage>
        <taxon>Bacteria</taxon>
        <taxon>Pseudomonadati</taxon>
        <taxon>Pseudomonadota</taxon>
        <taxon>Gammaproteobacteria</taxon>
        <taxon>Pseudomonadales</taxon>
        <taxon>Pseudomonadaceae</taxon>
        <taxon>Pseudomonas</taxon>
    </lineage>
</organism>
<dbReference type="AlphaFoldDB" id="A0A085VQX6"/>
<keyword evidence="2" id="KW-0378">Hydrolase</keyword>
<proteinExistence type="predicted"/>
<dbReference type="PATRIC" id="fig|317.175.peg.404"/>
<name>A0A085VQX6_PSESX</name>
<evidence type="ECO:0000259" key="1">
    <source>
        <dbReference type="Pfam" id="PF07486"/>
    </source>
</evidence>